<feature type="compositionally biased region" description="Low complexity" evidence="1">
    <location>
        <begin position="382"/>
        <end position="396"/>
    </location>
</feature>
<gene>
    <name evidence="2" type="ORF">E8E13_009318</name>
</gene>
<organism evidence="2 3">
    <name type="scientific">Curvularia kusanoi</name>
    <name type="common">Cochliobolus kusanoi</name>
    <dbReference type="NCBI Taxonomy" id="90978"/>
    <lineage>
        <taxon>Eukaryota</taxon>
        <taxon>Fungi</taxon>
        <taxon>Dikarya</taxon>
        <taxon>Ascomycota</taxon>
        <taxon>Pezizomycotina</taxon>
        <taxon>Dothideomycetes</taxon>
        <taxon>Pleosporomycetidae</taxon>
        <taxon>Pleosporales</taxon>
        <taxon>Pleosporineae</taxon>
        <taxon>Pleosporaceae</taxon>
        <taxon>Curvularia</taxon>
    </lineage>
</organism>
<feature type="compositionally biased region" description="Basic and acidic residues" evidence="1">
    <location>
        <begin position="164"/>
        <end position="183"/>
    </location>
</feature>
<feature type="compositionally biased region" description="Low complexity" evidence="1">
    <location>
        <begin position="450"/>
        <end position="461"/>
    </location>
</feature>
<proteinExistence type="predicted"/>
<feature type="region of interest" description="Disordered" evidence="1">
    <location>
        <begin position="408"/>
        <end position="427"/>
    </location>
</feature>
<dbReference type="AlphaFoldDB" id="A0A9P4TFQ4"/>
<feature type="region of interest" description="Disordered" evidence="1">
    <location>
        <begin position="512"/>
        <end position="661"/>
    </location>
</feature>
<feature type="compositionally biased region" description="Polar residues" evidence="1">
    <location>
        <begin position="32"/>
        <end position="55"/>
    </location>
</feature>
<reference evidence="2" key="1">
    <citation type="submission" date="2019-04" db="EMBL/GenBank/DDBJ databases">
        <title>Sequencing of skin fungus with MAO and IRED activity.</title>
        <authorList>
            <person name="Marsaioli A.J."/>
            <person name="Bonatto J.M.C."/>
            <person name="Reis Junior O."/>
        </authorList>
    </citation>
    <scope>NUCLEOTIDE SEQUENCE</scope>
    <source>
        <strain evidence="2">30M1</strain>
    </source>
</reference>
<feature type="region of interest" description="Disordered" evidence="1">
    <location>
        <begin position="441"/>
        <end position="464"/>
    </location>
</feature>
<feature type="compositionally biased region" description="Polar residues" evidence="1">
    <location>
        <begin position="418"/>
        <end position="427"/>
    </location>
</feature>
<feature type="compositionally biased region" description="Polar residues" evidence="1">
    <location>
        <begin position="575"/>
        <end position="591"/>
    </location>
</feature>
<keyword evidence="3" id="KW-1185">Reference proteome</keyword>
<feature type="region of interest" description="Disordered" evidence="1">
    <location>
        <begin position="148"/>
        <end position="189"/>
    </location>
</feature>
<accession>A0A9P4TFQ4</accession>
<name>A0A9P4TFQ4_CURKU</name>
<evidence type="ECO:0000313" key="3">
    <source>
        <dbReference type="Proteomes" id="UP000801428"/>
    </source>
</evidence>
<comment type="caution">
    <text evidence="2">The sequence shown here is derived from an EMBL/GenBank/DDBJ whole genome shotgun (WGS) entry which is preliminary data.</text>
</comment>
<feature type="region of interest" description="Disordered" evidence="1">
    <location>
        <begin position="1"/>
        <end position="133"/>
    </location>
</feature>
<dbReference type="OrthoDB" id="5407305at2759"/>
<feature type="region of interest" description="Disordered" evidence="1">
    <location>
        <begin position="278"/>
        <end position="310"/>
    </location>
</feature>
<sequence length="841" mass="91000">MSRLPRKSIPTQSAFSKSYTYGDRSMIPHAGVSSTRSDQSLIAVSTPPNSGTTAVSPALSCNKPLPSPPFAQIVNSSSPPKAHRTLVDAEAGSPTCDEWPVLHPDNVTPSKPTVMQRDTALPPRSVSEGSALGRPAIRALQSGSAARSLGEGCLPSPVSGPPTKDNDADHNRCEPTMESHTVESEEPSPKTFHAFSNDTEAAMDSSLVEEPEMSAIAIIPPRTSSKRNSFVPADPAIGEVPKRTLSASLRPVRPGSTVWPLLEATADTIIIGNTSDEQVTDEHEVATESRDDGRVSMEMDDTRTERSYRSSIDSASAWSLAAGSSLNDEPAEPGVHYEDADAVIFGSDPPVPTIPYRMSQSFTRSLTSIVERVPSKAQLKMTSSVSSRAPTSSSAEVSEINAVKILPIRSMQPPRRPSTGNLSRNDASLHAFTSSGSLQEYDEEYDEPMPSKNPSSSSLKTSRGRLAAKFKSEIVPPVPKAALEVNYDFDQFPRPPRENVPLKAQKVLGQEFETNQSSSQKHRPSTMMTPQPVSGTLEHSTIIVRSKTSPLLPTIEHDGGTSDFSSDPRSPADSHASQSTPPGTNSHQQGASKLEVPAPEAQDISYPRYKNADSQPAERSIENMSLRVKAKRSFRNIFHRRRSTKKSPPDEKQESKRSSITGSVLAQRMMKSANLSKISIVRQPEAKSEPKEDLITAAEVTEVLERETGRQAALSALESVSAEVPPSGIHQYDTAAVIHKILDHVVSMKEESPDRLRGVEIAEAVLHAAECSKAAQTSAELAKRHAADADLNARRVWADLKRLKELCEPGFDTETMQAIQRLFLVAMTTGTSDEKGEPLED</sequence>
<evidence type="ECO:0000256" key="1">
    <source>
        <dbReference type="SAM" id="MobiDB-lite"/>
    </source>
</evidence>
<feature type="compositionally biased region" description="Polar residues" evidence="1">
    <location>
        <begin position="526"/>
        <end position="539"/>
    </location>
</feature>
<dbReference type="Proteomes" id="UP000801428">
    <property type="component" value="Unassembled WGS sequence"/>
</dbReference>
<feature type="compositionally biased region" description="Polar residues" evidence="1">
    <location>
        <begin position="9"/>
        <end position="19"/>
    </location>
</feature>
<feature type="compositionally biased region" description="Basic and acidic residues" evidence="1">
    <location>
        <begin position="280"/>
        <end position="308"/>
    </location>
</feature>
<protein>
    <submittedName>
        <fullName evidence="2">Uncharacterized protein</fullName>
    </submittedName>
</protein>
<feature type="compositionally biased region" description="Basic residues" evidence="1">
    <location>
        <begin position="628"/>
        <end position="645"/>
    </location>
</feature>
<feature type="region of interest" description="Disordered" evidence="1">
    <location>
        <begin position="377"/>
        <end position="396"/>
    </location>
</feature>
<evidence type="ECO:0000313" key="2">
    <source>
        <dbReference type="EMBL" id="KAF3002646.1"/>
    </source>
</evidence>
<feature type="compositionally biased region" description="Basic and acidic residues" evidence="1">
    <location>
        <begin position="647"/>
        <end position="657"/>
    </location>
</feature>
<dbReference type="EMBL" id="SWKU01000011">
    <property type="protein sequence ID" value="KAF3002646.1"/>
    <property type="molecule type" value="Genomic_DNA"/>
</dbReference>